<dbReference type="CDD" id="cd03789">
    <property type="entry name" value="GT9_LPS_heptosyltransferase"/>
    <property type="match status" value="1"/>
</dbReference>
<organism evidence="3 4">
    <name type="scientific">Haliovirga abyssi</name>
    <dbReference type="NCBI Taxonomy" id="2996794"/>
    <lineage>
        <taxon>Bacteria</taxon>
        <taxon>Fusobacteriati</taxon>
        <taxon>Fusobacteriota</taxon>
        <taxon>Fusobacteriia</taxon>
        <taxon>Fusobacteriales</taxon>
        <taxon>Haliovirgaceae</taxon>
        <taxon>Haliovirga</taxon>
    </lineage>
</organism>
<dbReference type="PANTHER" id="PTHR30160">
    <property type="entry name" value="TETRAACYLDISACCHARIDE 4'-KINASE-RELATED"/>
    <property type="match status" value="1"/>
</dbReference>
<proteinExistence type="predicted"/>
<keyword evidence="4" id="KW-1185">Reference proteome</keyword>
<dbReference type="Pfam" id="PF01075">
    <property type="entry name" value="Glyco_transf_9"/>
    <property type="match status" value="1"/>
</dbReference>
<dbReference type="GO" id="GO:0009244">
    <property type="term" value="P:lipopolysaccharide core region biosynthetic process"/>
    <property type="evidence" value="ECO:0007669"/>
    <property type="project" value="TreeGrafter"/>
</dbReference>
<keyword evidence="2" id="KW-0808">Transferase</keyword>
<dbReference type="RefSeq" id="WP_307904629.1">
    <property type="nucleotide sequence ID" value="NZ_AP027059.1"/>
</dbReference>
<dbReference type="GO" id="GO:0005829">
    <property type="term" value="C:cytosol"/>
    <property type="evidence" value="ECO:0007669"/>
    <property type="project" value="TreeGrafter"/>
</dbReference>
<evidence type="ECO:0000313" key="3">
    <source>
        <dbReference type="EMBL" id="BDU49683.1"/>
    </source>
</evidence>
<name>A0AAU9D552_9FUSO</name>
<sequence>MKKKLVRYFLLRNRNKKIDIKKIDKILFIAYDAIGDMIMTTPVFRELKKIYPEKKIGVLCSERNKDVLKYNPYVDKIFIKNSKKWYFKDLRILKKIRDEKYDICINLWNKISMTEMSFIKLLNVKYRASGVFQKNSENKYNILTEDIKMYDYIFGDRKEKHFSKQQISSLEVFGIKTDNLKYDIFISEKEKEKAKKFFKEFSGKIKIFINMFSSEEKRNIKFEDVCFIVEKVKEKYKNAIFFLNSIPEKRVELIEKIKKSNFENIKIMYETESILDAVAGIEYADLLITPDTSFTHIAEALDKPMIVIYSGVLKNYEKVKTFSKKHYAIFSDNKDENIIEKYDKNKIIEKLELILDEEKI</sequence>
<dbReference type="InterPro" id="IPR051199">
    <property type="entry name" value="LPS_LOS_Heptosyltrfase"/>
</dbReference>
<dbReference type="KEGG" id="haby:HLVA_02520"/>
<reference evidence="3 4" key="1">
    <citation type="submission" date="2022-11" db="EMBL/GenBank/DDBJ databases">
        <title>Haliovirga abyssi gen. nov., sp. nov., a mesophilic fermentative bacterium isolated from the Iheya North hydrothermal field and the proposal of Haliovirgaceae fam. nov.</title>
        <authorList>
            <person name="Miyazaki U."/>
            <person name="Tame A."/>
            <person name="Miyazaki J."/>
            <person name="Takai K."/>
            <person name="Sawayama S."/>
            <person name="Kitajima M."/>
            <person name="Okamoto A."/>
            <person name="Nakagawa S."/>
        </authorList>
    </citation>
    <scope>NUCLEOTIDE SEQUENCE [LARGE SCALE GENOMIC DNA]</scope>
    <source>
        <strain evidence="3 4">IC12</strain>
    </source>
</reference>
<dbReference type="AlphaFoldDB" id="A0AAU9D552"/>
<dbReference type="EMBL" id="AP027059">
    <property type="protein sequence ID" value="BDU49683.1"/>
    <property type="molecule type" value="Genomic_DNA"/>
</dbReference>
<protein>
    <recommendedName>
        <fullName evidence="5">Lipopolysaccharide heptosyltransferase family protein</fullName>
    </recommendedName>
</protein>
<gene>
    <name evidence="3" type="ORF">HLVA_02520</name>
</gene>
<evidence type="ECO:0008006" key="5">
    <source>
        <dbReference type="Google" id="ProtNLM"/>
    </source>
</evidence>
<dbReference type="SUPFAM" id="SSF53756">
    <property type="entry name" value="UDP-Glycosyltransferase/glycogen phosphorylase"/>
    <property type="match status" value="1"/>
</dbReference>
<dbReference type="Gene3D" id="3.40.50.2000">
    <property type="entry name" value="Glycogen Phosphorylase B"/>
    <property type="match status" value="2"/>
</dbReference>
<accession>A0AAU9D552</accession>
<keyword evidence="1" id="KW-0328">Glycosyltransferase</keyword>
<dbReference type="Proteomes" id="UP001321582">
    <property type="component" value="Chromosome"/>
</dbReference>
<evidence type="ECO:0000256" key="2">
    <source>
        <dbReference type="ARBA" id="ARBA00022679"/>
    </source>
</evidence>
<evidence type="ECO:0000313" key="4">
    <source>
        <dbReference type="Proteomes" id="UP001321582"/>
    </source>
</evidence>
<dbReference type="GO" id="GO:0008713">
    <property type="term" value="F:ADP-heptose-lipopolysaccharide heptosyltransferase activity"/>
    <property type="evidence" value="ECO:0007669"/>
    <property type="project" value="TreeGrafter"/>
</dbReference>
<evidence type="ECO:0000256" key="1">
    <source>
        <dbReference type="ARBA" id="ARBA00022676"/>
    </source>
</evidence>
<dbReference type="PANTHER" id="PTHR30160:SF15">
    <property type="entry name" value="GLYCOSYLTRANSFERASE HI_0523-RELATED"/>
    <property type="match status" value="1"/>
</dbReference>
<dbReference type="InterPro" id="IPR002201">
    <property type="entry name" value="Glyco_trans_9"/>
</dbReference>